<organism evidence="9 10">
    <name type="scientific">Hoeflea phototrophica (strain DSM 17068 / NCIMB 14078 / DFL-43)</name>
    <dbReference type="NCBI Taxonomy" id="411684"/>
    <lineage>
        <taxon>Bacteria</taxon>
        <taxon>Pseudomonadati</taxon>
        <taxon>Pseudomonadota</taxon>
        <taxon>Alphaproteobacteria</taxon>
        <taxon>Hyphomicrobiales</taxon>
        <taxon>Rhizobiaceae</taxon>
        <taxon>Hoeflea</taxon>
    </lineage>
</organism>
<dbReference type="PANTHER" id="PTHR42790">
    <property type="entry name" value="AMINOTRANSFERASE"/>
    <property type="match status" value="1"/>
</dbReference>
<dbReference type="EMBL" id="ABIA03000002">
    <property type="protein sequence ID" value="EDQ33727.2"/>
    <property type="molecule type" value="Genomic_DNA"/>
</dbReference>
<evidence type="ECO:0000256" key="1">
    <source>
        <dbReference type="ARBA" id="ARBA00001933"/>
    </source>
</evidence>
<dbReference type="SUPFAM" id="SSF53383">
    <property type="entry name" value="PLP-dependent transferases"/>
    <property type="match status" value="1"/>
</dbReference>
<dbReference type="GO" id="GO:1901605">
    <property type="term" value="P:alpha-amino acid metabolic process"/>
    <property type="evidence" value="ECO:0007669"/>
    <property type="project" value="TreeGrafter"/>
</dbReference>
<name>A9D3R6_HOEPD</name>
<dbReference type="Gene3D" id="3.90.1150.10">
    <property type="entry name" value="Aspartate Aminotransferase, domain 1"/>
    <property type="match status" value="1"/>
</dbReference>
<dbReference type="CDD" id="cd00609">
    <property type="entry name" value="AAT_like"/>
    <property type="match status" value="1"/>
</dbReference>
<dbReference type="InterPro" id="IPR050859">
    <property type="entry name" value="Class-I_PLP-dep_aminotransf"/>
</dbReference>
<evidence type="ECO:0000256" key="2">
    <source>
        <dbReference type="ARBA" id="ARBA00007441"/>
    </source>
</evidence>
<dbReference type="Proteomes" id="UP000004291">
    <property type="component" value="Chromosome"/>
</dbReference>
<evidence type="ECO:0000313" key="9">
    <source>
        <dbReference type="EMBL" id="EDQ33727.2"/>
    </source>
</evidence>
<reference evidence="9 10" key="2">
    <citation type="submission" date="2012-06" db="EMBL/GenBank/DDBJ databases">
        <authorList>
            <person name="Fiebig A."/>
        </authorList>
    </citation>
    <scope>NUCLEOTIDE SEQUENCE [LARGE SCALE GENOMIC DNA]</scope>
    <source>
        <strain evidence="9 10">DFL-43</strain>
    </source>
</reference>
<protein>
    <submittedName>
        <fullName evidence="9">Transcriptional regulator</fullName>
    </submittedName>
</protein>
<dbReference type="STRING" id="411684.HPDFL43_04720"/>
<comment type="cofactor">
    <cofactor evidence="1">
        <name>pyridoxal 5'-phosphate</name>
        <dbReference type="ChEBI" id="CHEBI:597326"/>
    </cofactor>
</comment>
<dbReference type="PANTHER" id="PTHR42790:SF19">
    <property type="entry name" value="KYNURENINE_ALPHA-AMINOADIPATE AMINOTRANSFERASE, MITOCHONDRIAL"/>
    <property type="match status" value="1"/>
</dbReference>
<accession>A9D3R6</accession>
<evidence type="ECO:0000256" key="5">
    <source>
        <dbReference type="ARBA" id="ARBA00022679"/>
    </source>
</evidence>
<comment type="subunit">
    <text evidence="3">Homodimer.</text>
</comment>
<feature type="region of interest" description="Disordered" evidence="7">
    <location>
        <begin position="1"/>
        <end position="23"/>
    </location>
</feature>
<sequence>MSRQMQQDSATMPTAPGGASTGHGLDWPALFATRAERMKASEIRELLKLLDQPDVISFAGGIPDPALFPADAFGAALTSALSGDSKGAALQYSVSEGYKPLRDWLVTRMASLGVECSADNIMITSGSQQALDYLGKLFLSPRDTALVGWPTYLGALQAFNAYEPSYDRLTPLGNRSAADYRETAQGKGGPGGGKVKFAYASADFANPTGETLQASARENILDLATELDIAVIEDAAYQSLRYDGDEVPPLLALDIERNGGIDNTRTIYCGSFSKTLAPGLRVGWVCAAKPVISKLVLMKQAADLHSATLNQMAIHQVASDGFEAQVARIKATYMARRDAMLAALARHMPEGVTWTRPDGGMFVWVTLPEHFDGAALLAESIRIERVAFVPGKAFFADGSGANTIRLSFSCASEAMIEEGIMRLGRVVRGG</sequence>
<evidence type="ECO:0000256" key="3">
    <source>
        <dbReference type="ARBA" id="ARBA00011738"/>
    </source>
</evidence>
<dbReference type="InterPro" id="IPR015421">
    <property type="entry name" value="PyrdxlP-dep_Trfase_major"/>
</dbReference>
<dbReference type="FunFam" id="3.40.640.10:FF:000053">
    <property type="entry name" value="Aminotransferase, class I"/>
    <property type="match status" value="1"/>
</dbReference>
<dbReference type="InterPro" id="IPR015422">
    <property type="entry name" value="PyrdxlP-dep_Trfase_small"/>
</dbReference>
<evidence type="ECO:0000256" key="7">
    <source>
        <dbReference type="SAM" id="MobiDB-lite"/>
    </source>
</evidence>
<evidence type="ECO:0000313" key="10">
    <source>
        <dbReference type="Proteomes" id="UP000004291"/>
    </source>
</evidence>
<proteinExistence type="inferred from homology"/>
<feature type="domain" description="Aminotransferase class I/classII large" evidence="8">
    <location>
        <begin position="85"/>
        <end position="422"/>
    </location>
</feature>
<reference evidence="9 10" key="1">
    <citation type="submission" date="2007-10" db="EMBL/GenBank/DDBJ databases">
        <authorList>
            <person name="Wagner-Dobler I."/>
            <person name="Ferriera S."/>
            <person name="Johnson J."/>
            <person name="Kravitz S."/>
            <person name="Beeson K."/>
            <person name="Sutton G."/>
            <person name="Rogers Y.-H."/>
            <person name="Friedman R."/>
            <person name="Frazier M."/>
            <person name="Venter J.C."/>
        </authorList>
    </citation>
    <scope>NUCLEOTIDE SEQUENCE [LARGE SCALE GENOMIC DNA]</scope>
    <source>
        <strain evidence="9 10">DFL-43</strain>
    </source>
</reference>
<dbReference type="GO" id="GO:0030170">
    <property type="term" value="F:pyridoxal phosphate binding"/>
    <property type="evidence" value="ECO:0007669"/>
    <property type="project" value="InterPro"/>
</dbReference>
<dbReference type="InterPro" id="IPR015424">
    <property type="entry name" value="PyrdxlP-dep_Trfase"/>
</dbReference>
<keyword evidence="5" id="KW-0808">Transferase</keyword>
<comment type="caution">
    <text evidence="9">The sequence shown here is derived from an EMBL/GenBank/DDBJ whole genome shotgun (WGS) entry which is preliminary data.</text>
</comment>
<keyword evidence="4" id="KW-0032">Aminotransferase</keyword>
<keyword evidence="10" id="KW-1185">Reference proteome</keyword>
<dbReference type="AlphaFoldDB" id="A9D3R6"/>
<dbReference type="InterPro" id="IPR004839">
    <property type="entry name" value="Aminotransferase_I/II_large"/>
</dbReference>
<comment type="similarity">
    <text evidence="2">Belongs to the class-I pyridoxal-phosphate-dependent aminotransferase family.</text>
</comment>
<keyword evidence="6" id="KW-0663">Pyridoxal phosphate</keyword>
<feature type="compositionally biased region" description="Polar residues" evidence="7">
    <location>
        <begin position="1"/>
        <end position="12"/>
    </location>
</feature>
<evidence type="ECO:0000259" key="8">
    <source>
        <dbReference type="Pfam" id="PF00155"/>
    </source>
</evidence>
<gene>
    <name evidence="9" type="ORF">HPDFL43_04720</name>
</gene>
<dbReference type="HOGENOM" id="CLU_017584_0_6_5"/>
<evidence type="ECO:0000256" key="6">
    <source>
        <dbReference type="ARBA" id="ARBA00022898"/>
    </source>
</evidence>
<dbReference type="eggNOG" id="COG1167">
    <property type="taxonomic scope" value="Bacteria"/>
</dbReference>
<dbReference type="Gene3D" id="3.40.640.10">
    <property type="entry name" value="Type I PLP-dependent aspartate aminotransferase-like (Major domain)"/>
    <property type="match status" value="1"/>
</dbReference>
<dbReference type="GO" id="GO:0008483">
    <property type="term" value="F:transaminase activity"/>
    <property type="evidence" value="ECO:0007669"/>
    <property type="project" value="UniProtKB-KW"/>
</dbReference>
<dbReference type="Pfam" id="PF00155">
    <property type="entry name" value="Aminotran_1_2"/>
    <property type="match status" value="1"/>
</dbReference>
<evidence type="ECO:0000256" key="4">
    <source>
        <dbReference type="ARBA" id="ARBA00022576"/>
    </source>
</evidence>